<comment type="caution">
    <text evidence="9">The sequence shown here is derived from an EMBL/GenBank/DDBJ whole genome shotgun (WGS) entry which is preliminary data.</text>
</comment>
<comment type="function">
    <text evidence="8">Ferredoxins are iron-sulfur proteins that transfer electrons in a wide variety of metabolic reactions.</text>
</comment>
<evidence type="ECO:0000313" key="10">
    <source>
        <dbReference type="Proteomes" id="UP000286931"/>
    </source>
</evidence>
<dbReference type="GO" id="GO:0009055">
    <property type="term" value="F:electron transfer activity"/>
    <property type="evidence" value="ECO:0007669"/>
    <property type="project" value="UniProtKB-UniRule"/>
</dbReference>
<dbReference type="InterPro" id="IPR051269">
    <property type="entry name" value="Fe-S_cluster_ET"/>
</dbReference>
<dbReference type="PRINTS" id="PR00352">
    <property type="entry name" value="3FE4SFRDOXIN"/>
</dbReference>
<sequence>MPATRSAHHLIRSEGTTTVKVIVDMDRCQDHGQCVFSAPEVFRINDAGRLEFVAEPDDTLRDAVEDAADVCPLQAITIED</sequence>
<evidence type="ECO:0000256" key="3">
    <source>
        <dbReference type="ARBA" id="ARBA00022723"/>
    </source>
</evidence>
<dbReference type="GO" id="GO:0051538">
    <property type="term" value="F:3 iron, 4 sulfur cluster binding"/>
    <property type="evidence" value="ECO:0007669"/>
    <property type="project" value="UniProtKB-KW"/>
</dbReference>
<evidence type="ECO:0000256" key="7">
    <source>
        <dbReference type="ARBA" id="ARBA00023291"/>
    </source>
</evidence>
<proteinExistence type="predicted"/>
<keyword evidence="3 8" id="KW-0479">Metal-binding</keyword>
<comment type="cofactor">
    <cofactor evidence="1">
        <name>[3Fe-4S] cluster</name>
        <dbReference type="ChEBI" id="CHEBI:21137"/>
    </cofactor>
</comment>
<evidence type="ECO:0000256" key="8">
    <source>
        <dbReference type="RuleBase" id="RU368020"/>
    </source>
</evidence>
<organism evidence="9 10">
    <name type="scientific">Embleya hyalina</name>
    <dbReference type="NCBI Taxonomy" id="516124"/>
    <lineage>
        <taxon>Bacteria</taxon>
        <taxon>Bacillati</taxon>
        <taxon>Actinomycetota</taxon>
        <taxon>Actinomycetes</taxon>
        <taxon>Kitasatosporales</taxon>
        <taxon>Streptomycetaceae</taxon>
        <taxon>Embleya</taxon>
    </lineage>
</organism>
<dbReference type="GO" id="GO:0005506">
    <property type="term" value="F:iron ion binding"/>
    <property type="evidence" value="ECO:0007669"/>
    <property type="project" value="UniProtKB-UniRule"/>
</dbReference>
<evidence type="ECO:0000256" key="6">
    <source>
        <dbReference type="ARBA" id="ARBA00023014"/>
    </source>
</evidence>
<keyword evidence="5 8" id="KW-0408">Iron</keyword>
<protein>
    <recommendedName>
        <fullName evidence="8">Ferredoxin</fullName>
    </recommendedName>
</protein>
<dbReference type="Gene3D" id="3.30.70.20">
    <property type="match status" value="1"/>
</dbReference>
<dbReference type="Pfam" id="PF13370">
    <property type="entry name" value="Fer4_13"/>
    <property type="match status" value="1"/>
</dbReference>
<evidence type="ECO:0000313" key="9">
    <source>
        <dbReference type="EMBL" id="GCE00554.1"/>
    </source>
</evidence>
<keyword evidence="7" id="KW-0003">3Fe-4S</keyword>
<dbReference type="AlphaFoldDB" id="A0A401Z124"/>
<reference evidence="9 10" key="1">
    <citation type="submission" date="2018-12" db="EMBL/GenBank/DDBJ databases">
        <title>Draft genome sequence of Embleya hyalina NBRC 13850T.</title>
        <authorList>
            <person name="Komaki H."/>
            <person name="Hosoyama A."/>
            <person name="Kimura A."/>
            <person name="Ichikawa N."/>
            <person name="Tamura T."/>
        </authorList>
    </citation>
    <scope>NUCLEOTIDE SEQUENCE [LARGE SCALE GENOMIC DNA]</scope>
    <source>
        <strain evidence="9 10">NBRC 13850</strain>
    </source>
</reference>
<dbReference type="EMBL" id="BIFH01000040">
    <property type="protein sequence ID" value="GCE00554.1"/>
    <property type="molecule type" value="Genomic_DNA"/>
</dbReference>
<name>A0A401Z124_9ACTN</name>
<keyword evidence="2 8" id="KW-0813">Transport</keyword>
<keyword evidence="6 8" id="KW-0411">Iron-sulfur</keyword>
<keyword evidence="10" id="KW-1185">Reference proteome</keyword>
<dbReference type="SUPFAM" id="SSF54862">
    <property type="entry name" value="4Fe-4S ferredoxins"/>
    <property type="match status" value="1"/>
</dbReference>
<keyword evidence="4 8" id="KW-0249">Electron transport</keyword>
<dbReference type="PANTHER" id="PTHR36923:SF3">
    <property type="entry name" value="FERREDOXIN"/>
    <property type="match status" value="1"/>
</dbReference>
<evidence type="ECO:0000256" key="2">
    <source>
        <dbReference type="ARBA" id="ARBA00022448"/>
    </source>
</evidence>
<dbReference type="InterPro" id="IPR001080">
    <property type="entry name" value="3Fe4S_ferredoxin"/>
</dbReference>
<evidence type="ECO:0000256" key="5">
    <source>
        <dbReference type="ARBA" id="ARBA00023004"/>
    </source>
</evidence>
<accession>A0A401Z124</accession>
<evidence type="ECO:0000256" key="1">
    <source>
        <dbReference type="ARBA" id="ARBA00001927"/>
    </source>
</evidence>
<dbReference type="Proteomes" id="UP000286931">
    <property type="component" value="Unassembled WGS sequence"/>
</dbReference>
<evidence type="ECO:0000256" key="4">
    <source>
        <dbReference type="ARBA" id="ARBA00022982"/>
    </source>
</evidence>
<gene>
    <name evidence="9" type="ORF">EHYA_08280</name>
</gene>
<dbReference type="PANTHER" id="PTHR36923">
    <property type="entry name" value="FERREDOXIN"/>
    <property type="match status" value="1"/>
</dbReference>